<dbReference type="RefSeq" id="WP_015347626.1">
    <property type="nucleotide sequence ID" value="NC_020126.1"/>
</dbReference>
<dbReference type="HOGENOM" id="CLU_2194103_0_0_7"/>
<evidence type="ECO:0000313" key="2">
    <source>
        <dbReference type="EMBL" id="AGC43364.1"/>
    </source>
</evidence>
<dbReference type="EMBL" id="CP004025">
    <property type="protein sequence ID" value="AGC43364.1"/>
    <property type="molecule type" value="Genomic_DNA"/>
</dbReference>
<dbReference type="Proteomes" id="UP000011131">
    <property type="component" value="Chromosome"/>
</dbReference>
<reference evidence="2 3" key="1">
    <citation type="journal article" date="2013" name="Genome Announc.">
        <title>Complete genome sequence of Myxococcus stipitatus strain DSM 14675, a fruiting myxobacterium.</title>
        <authorList>
            <person name="Huntley S."/>
            <person name="Kneip S."/>
            <person name="Treuner-Lange A."/>
            <person name="Sogaard-Andersen L."/>
        </authorList>
    </citation>
    <scope>NUCLEOTIDE SEQUENCE [LARGE SCALE GENOMIC DNA]</scope>
    <source>
        <strain evidence="3">DSM 14675 / JCM 12634 / Mx s8</strain>
    </source>
</reference>
<protein>
    <submittedName>
        <fullName evidence="2">Uncharacterized protein</fullName>
    </submittedName>
</protein>
<dbReference type="AlphaFoldDB" id="L7UA82"/>
<dbReference type="STRING" id="1278073.MYSTI_02035"/>
<name>L7UA82_MYXSD</name>
<dbReference type="KEGG" id="msd:MYSTI_02035"/>
<feature type="transmembrane region" description="Helical" evidence="1">
    <location>
        <begin position="36"/>
        <end position="54"/>
    </location>
</feature>
<keyword evidence="1" id="KW-0472">Membrane</keyword>
<feature type="transmembrane region" description="Helical" evidence="1">
    <location>
        <begin position="60"/>
        <end position="81"/>
    </location>
</feature>
<dbReference type="PATRIC" id="fig|1278073.3.peg.2073"/>
<keyword evidence="3" id="KW-1185">Reference proteome</keyword>
<proteinExistence type="predicted"/>
<accession>L7UA82</accession>
<sequence length="108" mass="11002">MDVLAPTLLWLGVVLLYGAWWWHVGHRGSAPRALRSLVGGGVLLLVAGSGAALGGAMSPGAALCSTLAHVMVACTLVAVLAPLARKPVWVMGLVAPVGLLMGVLERVS</sequence>
<evidence type="ECO:0000313" key="3">
    <source>
        <dbReference type="Proteomes" id="UP000011131"/>
    </source>
</evidence>
<keyword evidence="1" id="KW-0812">Transmembrane</keyword>
<dbReference type="OrthoDB" id="5383149at2"/>
<gene>
    <name evidence="2" type="ordered locus">MYSTI_02035</name>
</gene>
<feature type="transmembrane region" description="Helical" evidence="1">
    <location>
        <begin position="88"/>
        <end position="104"/>
    </location>
</feature>
<feature type="transmembrane region" description="Helical" evidence="1">
    <location>
        <begin position="6"/>
        <end position="24"/>
    </location>
</feature>
<keyword evidence="1" id="KW-1133">Transmembrane helix</keyword>
<organism evidence="2 3">
    <name type="scientific">Myxococcus stipitatus (strain DSM 14675 / JCM 12634 / Mx s8)</name>
    <dbReference type="NCBI Taxonomy" id="1278073"/>
    <lineage>
        <taxon>Bacteria</taxon>
        <taxon>Pseudomonadati</taxon>
        <taxon>Myxococcota</taxon>
        <taxon>Myxococcia</taxon>
        <taxon>Myxococcales</taxon>
        <taxon>Cystobacterineae</taxon>
        <taxon>Myxococcaceae</taxon>
        <taxon>Myxococcus</taxon>
    </lineage>
</organism>
<evidence type="ECO:0000256" key="1">
    <source>
        <dbReference type="SAM" id="Phobius"/>
    </source>
</evidence>